<feature type="compositionally biased region" description="Low complexity" evidence="1">
    <location>
        <begin position="1"/>
        <end position="14"/>
    </location>
</feature>
<sequence>MKAWPRQNLLQNDPPQQPITQVPKTPAICYVDVATLDTKQDFANLLTDIKLLAADVDLVRAEVQMDTDRIRASEEDILDIRQDVYVTKDTV</sequence>
<accession>A0AAD1RWN1</accession>
<feature type="region of interest" description="Disordered" evidence="1">
    <location>
        <begin position="1"/>
        <end position="21"/>
    </location>
</feature>
<dbReference type="Proteomes" id="UP001295444">
    <property type="component" value="Chromosome 04"/>
</dbReference>
<keyword evidence="3" id="KW-1185">Reference proteome</keyword>
<dbReference type="AlphaFoldDB" id="A0AAD1RWN1"/>
<organism evidence="2 3">
    <name type="scientific">Pelobates cultripes</name>
    <name type="common">Western spadefoot toad</name>
    <dbReference type="NCBI Taxonomy" id="61616"/>
    <lineage>
        <taxon>Eukaryota</taxon>
        <taxon>Metazoa</taxon>
        <taxon>Chordata</taxon>
        <taxon>Craniata</taxon>
        <taxon>Vertebrata</taxon>
        <taxon>Euteleostomi</taxon>
        <taxon>Amphibia</taxon>
        <taxon>Batrachia</taxon>
        <taxon>Anura</taxon>
        <taxon>Pelobatoidea</taxon>
        <taxon>Pelobatidae</taxon>
        <taxon>Pelobates</taxon>
    </lineage>
</organism>
<name>A0AAD1RWN1_PELCU</name>
<evidence type="ECO:0000313" key="2">
    <source>
        <dbReference type="EMBL" id="CAH2282900.1"/>
    </source>
</evidence>
<dbReference type="EMBL" id="OW240915">
    <property type="protein sequence ID" value="CAH2282900.1"/>
    <property type="molecule type" value="Genomic_DNA"/>
</dbReference>
<proteinExistence type="predicted"/>
<evidence type="ECO:0000313" key="3">
    <source>
        <dbReference type="Proteomes" id="UP001295444"/>
    </source>
</evidence>
<gene>
    <name evidence="2" type="ORF">PECUL_23A028599</name>
</gene>
<evidence type="ECO:0000256" key="1">
    <source>
        <dbReference type="SAM" id="MobiDB-lite"/>
    </source>
</evidence>
<protein>
    <submittedName>
        <fullName evidence="2">Uncharacterized protein</fullName>
    </submittedName>
</protein>
<reference evidence="2" key="1">
    <citation type="submission" date="2022-03" db="EMBL/GenBank/DDBJ databases">
        <authorList>
            <person name="Alioto T."/>
            <person name="Alioto T."/>
            <person name="Gomez Garrido J."/>
        </authorList>
    </citation>
    <scope>NUCLEOTIDE SEQUENCE</scope>
</reference>